<accession>A0A2C6DID3</accession>
<sequence>MSENNLPSGFGPLDDVKVIVSGVAYAGPFAASLMADYGSQVLSIESTVAPDMIRTGSVFQQIHRNQRAIALNVPSEKGREIFLKLIKDCDIFIENSKAGQWSKWGLDDEALWKVNPRLVIAHISGFGQTGLPEYTRRGSWDAIGQAFGGLMSMNGLPNPAPPIISNPYLCDYFTAVYASWGCLAAYIKALKTGKGDSIDLAQYETLVYTMGDAIMNFLNKGIPYKRAGLTNPKYGAWRTYQCKDGQIYCAPAGLSAMKKGLAFLGLQHGSEDIPEKWQFTPAGTKGAKMLEEKLTEYCAAHTVDETDKELNAVGILASPIMTHERMVDHPQYVARDVIAQWNDANGDAIRGPDTLIRFKNHPGEIWRGAPRYGEDNEEVLRELGYSPQQIDALYQDKTLAKE</sequence>
<dbReference type="Pfam" id="PF02515">
    <property type="entry name" value="CoA_transf_3"/>
    <property type="match status" value="1"/>
</dbReference>
<gene>
    <name evidence="2" type="ORF">CRN84_04125</name>
</gene>
<keyword evidence="3" id="KW-1185">Reference proteome</keyword>
<dbReference type="GO" id="GO:0016740">
    <property type="term" value="F:transferase activity"/>
    <property type="evidence" value="ECO:0007669"/>
    <property type="project" value="UniProtKB-KW"/>
</dbReference>
<organism evidence="2 3">
    <name type="scientific">Budvicia aquatica</name>
    <dbReference type="NCBI Taxonomy" id="82979"/>
    <lineage>
        <taxon>Bacteria</taxon>
        <taxon>Pseudomonadati</taxon>
        <taxon>Pseudomonadota</taxon>
        <taxon>Gammaproteobacteria</taxon>
        <taxon>Enterobacterales</taxon>
        <taxon>Budviciaceae</taxon>
        <taxon>Budvicia</taxon>
    </lineage>
</organism>
<keyword evidence="1" id="KW-0808">Transferase</keyword>
<name>A0A2C6DID3_9GAMM</name>
<protein>
    <submittedName>
        <fullName evidence="2">Bile-acid-CoA hydrolase</fullName>
    </submittedName>
</protein>
<evidence type="ECO:0000313" key="3">
    <source>
        <dbReference type="Proteomes" id="UP000224974"/>
    </source>
</evidence>
<keyword evidence="2" id="KW-0378">Hydrolase</keyword>
<proteinExistence type="predicted"/>
<dbReference type="PANTHER" id="PTHR48228">
    <property type="entry name" value="SUCCINYL-COA--D-CITRAMALATE COA-TRANSFERASE"/>
    <property type="match status" value="1"/>
</dbReference>
<comment type="caution">
    <text evidence="2">The sequence shown here is derived from an EMBL/GenBank/DDBJ whole genome shotgun (WGS) entry which is preliminary data.</text>
</comment>
<dbReference type="Gene3D" id="3.40.50.10540">
    <property type="entry name" value="Crotonobetainyl-coa:carnitine coa-transferase, domain 1"/>
    <property type="match status" value="1"/>
</dbReference>
<dbReference type="InterPro" id="IPR003673">
    <property type="entry name" value="CoA-Trfase_fam_III"/>
</dbReference>
<dbReference type="Gene3D" id="3.30.1540.10">
    <property type="entry name" value="formyl-coa transferase, domain 3"/>
    <property type="match status" value="1"/>
</dbReference>
<dbReference type="InterPro" id="IPR050509">
    <property type="entry name" value="CoA-transferase_III"/>
</dbReference>
<evidence type="ECO:0000256" key="1">
    <source>
        <dbReference type="ARBA" id="ARBA00022679"/>
    </source>
</evidence>
<dbReference type="STRING" id="1111728.GCA_000427805_04426"/>
<dbReference type="AlphaFoldDB" id="A0A2C6DID3"/>
<dbReference type="PANTHER" id="PTHR48228:SF6">
    <property type="entry name" value="L-CARNITINE COA-TRANSFERASE"/>
    <property type="match status" value="1"/>
</dbReference>
<dbReference type="GO" id="GO:0016787">
    <property type="term" value="F:hydrolase activity"/>
    <property type="evidence" value="ECO:0007669"/>
    <property type="project" value="UniProtKB-KW"/>
</dbReference>
<evidence type="ECO:0000313" key="2">
    <source>
        <dbReference type="EMBL" id="PHI28571.1"/>
    </source>
</evidence>
<dbReference type="InterPro" id="IPR044855">
    <property type="entry name" value="CoA-Trfase_III_dom3_sf"/>
</dbReference>
<dbReference type="SUPFAM" id="SSF89796">
    <property type="entry name" value="CoA-transferase family III (CaiB/BaiF)"/>
    <property type="match status" value="1"/>
</dbReference>
<dbReference type="Proteomes" id="UP000224974">
    <property type="component" value="Unassembled WGS sequence"/>
</dbReference>
<dbReference type="InterPro" id="IPR023606">
    <property type="entry name" value="CoA-Trfase_III_dom_1_sf"/>
</dbReference>
<reference evidence="3" key="1">
    <citation type="submission" date="2017-09" db="EMBL/GenBank/DDBJ databases">
        <title>FDA dAtabase for Regulatory Grade micrObial Sequences (FDA-ARGOS): Supporting development and validation of Infectious Disease Dx tests.</title>
        <authorList>
            <person name="Minogue T."/>
            <person name="Wolcott M."/>
            <person name="Wasieloski L."/>
            <person name="Aguilar W."/>
            <person name="Moore D."/>
            <person name="Tallon L."/>
            <person name="Sadzewicz L."/>
            <person name="Ott S."/>
            <person name="Zhao X."/>
            <person name="Nagaraj S."/>
            <person name="Vavikolanu K."/>
            <person name="Aluvathingal J."/>
            <person name="Nadendla S."/>
            <person name="Sichtig H."/>
        </authorList>
    </citation>
    <scope>NUCLEOTIDE SEQUENCE [LARGE SCALE GENOMIC DNA]</scope>
    <source>
        <strain evidence="3">FDAARGOS_387</strain>
    </source>
</reference>
<dbReference type="RefSeq" id="WP_029093721.1">
    <property type="nucleotide sequence ID" value="NZ_PDDX01000001.1"/>
</dbReference>
<dbReference type="OrthoDB" id="9058532at2"/>
<dbReference type="EMBL" id="PDDX01000001">
    <property type="protein sequence ID" value="PHI28571.1"/>
    <property type="molecule type" value="Genomic_DNA"/>
</dbReference>